<feature type="region of interest" description="Disordered" evidence="1">
    <location>
        <begin position="1"/>
        <end position="22"/>
    </location>
</feature>
<accession>A0ABY3WKT7</accession>
<protein>
    <submittedName>
        <fullName evidence="2">Peptidoglycan-binding protein</fullName>
    </submittedName>
</protein>
<name>A0ABY3WKT7_9ACTN</name>
<evidence type="ECO:0000256" key="1">
    <source>
        <dbReference type="SAM" id="MobiDB-lite"/>
    </source>
</evidence>
<dbReference type="SUPFAM" id="SSF47090">
    <property type="entry name" value="PGBD-like"/>
    <property type="match status" value="1"/>
</dbReference>
<dbReference type="Proteomes" id="UP000828924">
    <property type="component" value="Chromosome"/>
</dbReference>
<proteinExistence type="predicted"/>
<evidence type="ECO:0000313" key="3">
    <source>
        <dbReference type="Proteomes" id="UP000828924"/>
    </source>
</evidence>
<dbReference type="InterPro" id="IPR036365">
    <property type="entry name" value="PGBD-like_sf"/>
</dbReference>
<dbReference type="RefSeq" id="WP_242331956.1">
    <property type="nucleotide sequence ID" value="NZ_CP071872.1"/>
</dbReference>
<reference evidence="2 3" key="1">
    <citation type="submission" date="2021-03" db="EMBL/GenBank/DDBJ databases">
        <title>Complete genome of Streptomyces formicae strain 1H-GS9 (DSM 100524).</title>
        <authorList>
            <person name="Atanasov K.E."/>
            <person name="Altabella T."/>
            <person name="Ferrer A."/>
        </authorList>
    </citation>
    <scope>NUCLEOTIDE SEQUENCE [LARGE SCALE GENOMIC DNA]</scope>
    <source>
        <strain evidence="2 3">1H-GS9</strain>
    </source>
</reference>
<gene>
    <name evidence="2" type="ORF">J4032_18600</name>
</gene>
<organism evidence="2 3">
    <name type="scientific">Streptomyces formicae</name>
    <dbReference type="NCBI Taxonomy" id="1616117"/>
    <lineage>
        <taxon>Bacteria</taxon>
        <taxon>Bacillati</taxon>
        <taxon>Actinomycetota</taxon>
        <taxon>Actinomycetes</taxon>
        <taxon>Kitasatosporales</taxon>
        <taxon>Streptomycetaceae</taxon>
        <taxon>Streptomyces</taxon>
    </lineage>
</organism>
<keyword evidence="3" id="KW-1185">Reference proteome</keyword>
<dbReference type="EMBL" id="CP071872">
    <property type="protein sequence ID" value="UNM13232.1"/>
    <property type="molecule type" value="Genomic_DNA"/>
</dbReference>
<dbReference type="InterPro" id="IPR047763">
    <property type="entry name" value="PG_bind_dom_phiBT1-type"/>
</dbReference>
<evidence type="ECO:0000313" key="2">
    <source>
        <dbReference type="EMBL" id="UNM13232.1"/>
    </source>
</evidence>
<dbReference type="NCBIfam" id="NF038080">
    <property type="entry name" value="PG_bind_siph"/>
    <property type="match status" value="1"/>
</dbReference>
<sequence length="289" mass="30719">MGTAWIPGAERLGSGTIGGPMDHPERPARVVWHTTESGAGPSAFHTVGNYLISVHSEPQVLYDPTTDRIGQYGPLTQSARALKNCGTTRNNRVGAACIQIEVLAHASQPFTAYWRPGPNFRALMAAIRSFGIPDAFPMGIPARSVAGCRREESVWLTRGGHYGHCNVPGNDHWDPGAIDPGKLFAAAPGTPPAGHTSATGAATPGTAGCVPFPGTAFFQAGRHSPIVTAMGRRLVAEGCSAYTHGPGPQWGEEDRRSYTLWQRKRGYSGSDADGLPGRTTWEALRVPKD</sequence>